<dbReference type="InterPro" id="IPR051198">
    <property type="entry name" value="BchE-like"/>
</dbReference>
<dbReference type="Pfam" id="PF04055">
    <property type="entry name" value="Radical_SAM"/>
    <property type="match status" value="1"/>
</dbReference>
<evidence type="ECO:0000259" key="6">
    <source>
        <dbReference type="SMART" id="SM00729"/>
    </source>
</evidence>
<name>A0A8J3C0D9_9ACTN</name>
<dbReference type="SUPFAM" id="SSF102114">
    <property type="entry name" value="Radical SAM enzymes"/>
    <property type="match status" value="1"/>
</dbReference>
<protein>
    <recommendedName>
        <fullName evidence="6">Elp3/MiaA/NifB-like radical SAM core domain-containing protein</fullName>
    </recommendedName>
</protein>
<dbReference type="GO" id="GO:0003824">
    <property type="term" value="F:catalytic activity"/>
    <property type="evidence" value="ECO:0007669"/>
    <property type="project" value="InterPro"/>
</dbReference>
<reference evidence="7" key="1">
    <citation type="journal article" date="2014" name="Int. J. Syst. Evol. Microbiol.">
        <title>Complete genome sequence of Corynebacterium casei LMG S-19264T (=DSM 44701T), isolated from a smear-ripened cheese.</title>
        <authorList>
            <consortium name="US DOE Joint Genome Institute (JGI-PGF)"/>
            <person name="Walter F."/>
            <person name="Albersmeier A."/>
            <person name="Kalinowski J."/>
            <person name="Ruckert C."/>
        </authorList>
    </citation>
    <scope>NUCLEOTIDE SEQUENCE</scope>
    <source>
        <strain evidence="7">CGMCC 4.7299</strain>
    </source>
</reference>
<evidence type="ECO:0000256" key="5">
    <source>
        <dbReference type="ARBA" id="ARBA00023014"/>
    </source>
</evidence>
<evidence type="ECO:0000256" key="1">
    <source>
        <dbReference type="ARBA" id="ARBA00001966"/>
    </source>
</evidence>
<gene>
    <name evidence="7" type="ORF">GCM10012284_25990</name>
</gene>
<dbReference type="InterPro" id="IPR007197">
    <property type="entry name" value="rSAM"/>
</dbReference>
<dbReference type="EMBL" id="BMMX01000009">
    <property type="protein sequence ID" value="GGK90968.1"/>
    <property type="molecule type" value="Genomic_DNA"/>
</dbReference>
<keyword evidence="5" id="KW-0411">Iron-sulfur</keyword>
<dbReference type="SFLD" id="SFLDG01082">
    <property type="entry name" value="B12-binding_domain_containing"/>
    <property type="match status" value="1"/>
</dbReference>
<sequence length="450" mass="51255">MRVVIVFPHVGYCTGWRPHLATAVKNGSTYHIAQALTYLYSIARHYTDDVIVVDFNFGEHDDNLARVLDYRPDAVLISSTVNSYDSTKQIAAEVDANSGARLFIGGPAVSSNHFLRPELLEVGVPCEFVVTNKNIFDWVGKVFGNEDKSLQFRTFVPDNRWLSETYPAEVREKLRYTVITSIGCTYKCHFCLNPMVYKINYKDPEILRGELEFLAAELGAGSVSVADPFFFMRQAHSNEIMDVFADLGMPWSQQTCLVTLTDENLDRMAETRCTSVLVGIENFSSGEINKPVEVSQFEDRVLRAKSLGIAVKPSFISGLLDIDYETDVAQIEYIESIIARDLVGNHQIQSNIYSPYIPDARDRLLDVPFRFWGVMPVTAADEDHWRRNLALCDLIYDRVFPETRERYQEVRAEYLDYLAGRETMWLKHRPVPQVPLDKRVFVLTSGTVRA</sequence>
<evidence type="ECO:0000256" key="4">
    <source>
        <dbReference type="ARBA" id="ARBA00023004"/>
    </source>
</evidence>
<evidence type="ECO:0000256" key="3">
    <source>
        <dbReference type="ARBA" id="ARBA00022723"/>
    </source>
</evidence>
<dbReference type="PANTHER" id="PTHR43409">
    <property type="entry name" value="ANAEROBIC MAGNESIUM-PROTOPORPHYRIN IX MONOMETHYL ESTER CYCLASE-RELATED"/>
    <property type="match status" value="1"/>
</dbReference>
<dbReference type="GO" id="GO:0005829">
    <property type="term" value="C:cytosol"/>
    <property type="evidence" value="ECO:0007669"/>
    <property type="project" value="TreeGrafter"/>
</dbReference>
<dbReference type="InterPro" id="IPR006638">
    <property type="entry name" value="Elp3/MiaA/NifB-like_rSAM"/>
</dbReference>
<keyword evidence="3" id="KW-0479">Metal-binding</keyword>
<feature type="domain" description="Elp3/MiaA/NifB-like radical SAM core" evidence="6">
    <location>
        <begin position="174"/>
        <end position="379"/>
    </location>
</feature>
<dbReference type="InterPro" id="IPR058240">
    <property type="entry name" value="rSAM_sf"/>
</dbReference>
<dbReference type="PANTHER" id="PTHR43409:SF7">
    <property type="entry name" value="BLL1977 PROTEIN"/>
    <property type="match status" value="1"/>
</dbReference>
<comment type="cofactor">
    <cofactor evidence="1">
        <name>[4Fe-4S] cluster</name>
        <dbReference type="ChEBI" id="CHEBI:49883"/>
    </cofactor>
</comment>
<dbReference type="Proteomes" id="UP000656042">
    <property type="component" value="Unassembled WGS sequence"/>
</dbReference>
<dbReference type="GO" id="GO:0046872">
    <property type="term" value="F:metal ion binding"/>
    <property type="evidence" value="ECO:0007669"/>
    <property type="project" value="UniProtKB-KW"/>
</dbReference>
<reference evidence="7" key="2">
    <citation type="submission" date="2020-09" db="EMBL/GenBank/DDBJ databases">
        <authorList>
            <person name="Sun Q."/>
            <person name="Zhou Y."/>
        </authorList>
    </citation>
    <scope>NUCLEOTIDE SEQUENCE</scope>
    <source>
        <strain evidence="7">CGMCC 4.7299</strain>
    </source>
</reference>
<proteinExistence type="predicted"/>
<evidence type="ECO:0000313" key="7">
    <source>
        <dbReference type="EMBL" id="GGK90968.1"/>
    </source>
</evidence>
<accession>A0A8J3C0D9</accession>
<comment type="caution">
    <text evidence="7">The sequence shown here is derived from an EMBL/GenBank/DDBJ whole genome shotgun (WGS) entry which is preliminary data.</text>
</comment>
<organism evidence="7 8">
    <name type="scientific">Mangrovihabitans endophyticus</name>
    <dbReference type="NCBI Taxonomy" id="1751298"/>
    <lineage>
        <taxon>Bacteria</taxon>
        <taxon>Bacillati</taxon>
        <taxon>Actinomycetota</taxon>
        <taxon>Actinomycetes</taxon>
        <taxon>Micromonosporales</taxon>
        <taxon>Micromonosporaceae</taxon>
        <taxon>Mangrovihabitans</taxon>
    </lineage>
</organism>
<keyword evidence="4" id="KW-0408">Iron</keyword>
<evidence type="ECO:0000256" key="2">
    <source>
        <dbReference type="ARBA" id="ARBA00022691"/>
    </source>
</evidence>
<dbReference type="AlphaFoldDB" id="A0A8J3C0D9"/>
<keyword evidence="8" id="KW-1185">Reference proteome</keyword>
<keyword evidence="2" id="KW-0949">S-adenosyl-L-methionine</keyword>
<evidence type="ECO:0000313" key="8">
    <source>
        <dbReference type="Proteomes" id="UP000656042"/>
    </source>
</evidence>
<dbReference type="GO" id="GO:0051536">
    <property type="term" value="F:iron-sulfur cluster binding"/>
    <property type="evidence" value="ECO:0007669"/>
    <property type="project" value="UniProtKB-KW"/>
</dbReference>
<dbReference type="SMART" id="SM00729">
    <property type="entry name" value="Elp3"/>
    <property type="match status" value="1"/>
</dbReference>
<dbReference type="SFLD" id="SFLDS00029">
    <property type="entry name" value="Radical_SAM"/>
    <property type="match status" value="1"/>
</dbReference>